<dbReference type="Gene3D" id="3.30.590.10">
    <property type="entry name" value="Glutamine synthetase/guanido kinase, catalytic domain"/>
    <property type="match status" value="1"/>
</dbReference>
<dbReference type="Gene3D" id="3.10.20.70">
    <property type="entry name" value="Glutamine synthetase, N-terminal domain"/>
    <property type="match status" value="1"/>
</dbReference>
<keyword evidence="3" id="KW-0547">Nucleotide-binding</keyword>
<evidence type="ECO:0000256" key="1">
    <source>
        <dbReference type="ARBA" id="ARBA00009897"/>
    </source>
</evidence>
<dbReference type="Proteomes" id="UP001381003">
    <property type="component" value="Chromosome"/>
</dbReference>
<protein>
    <submittedName>
        <fullName evidence="9">Glutamine synthetase family protein</fullName>
    </submittedName>
</protein>
<evidence type="ECO:0000256" key="2">
    <source>
        <dbReference type="ARBA" id="ARBA00022598"/>
    </source>
</evidence>
<keyword evidence="10" id="KW-1185">Reference proteome</keyword>
<gene>
    <name evidence="9" type="ORF">N5P18_08025</name>
</gene>
<evidence type="ECO:0000313" key="9">
    <source>
        <dbReference type="EMBL" id="WWF06804.1"/>
    </source>
</evidence>
<keyword evidence="4" id="KW-0067">ATP-binding</keyword>
<organism evidence="9 10">
    <name type="scientific">Janibacter terrae</name>
    <dbReference type="NCBI Taxonomy" id="103817"/>
    <lineage>
        <taxon>Bacteria</taxon>
        <taxon>Bacillati</taxon>
        <taxon>Actinomycetota</taxon>
        <taxon>Actinomycetes</taxon>
        <taxon>Micrococcales</taxon>
        <taxon>Intrasporangiaceae</taxon>
        <taxon>Janibacter</taxon>
    </lineage>
</organism>
<dbReference type="PROSITE" id="PS51986">
    <property type="entry name" value="GS_BETA_GRASP"/>
    <property type="match status" value="1"/>
</dbReference>
<evidence type="ECO:0000259" key="7">
    <source>
        <dbReference type="PROSITE" id="PS51986"/>
    </source>
</evidence>
<reference evidence="9 10" key="1">
    <citation type="submission" date="2022-09" db="EMBL/GenBank/DDBJ databases">
        <title>Complete genome sequence of Janibacter terrae strain COS04-44, PCL-degrading bacteria isolated from oil spilled coast.</title>
        <authorList>
            <person name="Park H."/>
            <person name="Kim J.Y."/>
            <person name="An S.H."/>
            <person name="Lee C.M."/>
            <person name="Weon H.-Y."/>
        </authorList>
    </citation>
    <scope>NUCLEOTIDE SEQUENCE [LARGE SCALE GENOMIC DNA]</scope>
    <source>
        <strain evidence="9 10">COS04-44</strain>
    </source>
</reference>
<dbReference type="SUPFAM" id="SSF55931">
    <property type="entry name" value="Glutamine synthetase/guanido kinase"/>
    <property type="match status" value="1"/>
</dbReference>
<evidence type="ECO:0000256" key="3">
    <source>
        <dbReference type="ARBA" id="ARBA00022741"/>
    </source>
</evidence>
<dbReference type="PANTHER" id="PTHR43785:SF12">
    <property type="entry name" value="TYPE-1 GLUTAMINE SYNTHETASE 2"/>
    <property type="match status" value="1"/>
</dbReference>
<evidence type="ECO:0000259" key="8">
    <source>
        <dbReference type="PROSITE" id="PS51987"/>
    </source>
</evidence>
<sequence>MSATSNFIERHGIYSEEQRAAASELLARIDELGLDAIRMTWPDQHGQLRGKSMSRDGFESALKGGIEITMAPYFFDTANGIVFNPFSPDGGFGIPELAGSPNVVMVPDIPTFRVLPWAEGTGWVMCDLYSRHGSPFPFSPRSILKRTLADLKSEGYDLVTGLEIEWYLTRLLDDNVVNGSLGAPGIAADAPIVAPVARGYSYLLDDHLDEIDEQLRPIRRAVQALGLPLRSTDDEWAPSQVESTFDVLPGLEAADSVTLFRMAVKQVAKRNGHLASFMCTPAIAGFYASGWHLHTSLNDVTGANAFVPGEGQELSDVGMHYIGGTLAHAQAASVFTTPTVNGYRRRRPYSLAPDRLTWGNDNRAALMRVISNPGDPSSHVENRVGEPSANPYLYIASQVAAGLDGIRRKTDPGAASIDPYAADVPQLPQSLGSAIDALEGDSFFREAFGSSFIDYLVTMKRFEVGRYEEWVASNPDREADVNGVTDWEHREYFEKF</sequence>
<evidence type="ECO:0000256" key="6">
    <source>
        <dbReference type="RuleBase" id="RU000384"/>
    </source>
</evidence>
<dbReference type="PANTHER" id="PTHR43785">
    <property type="entry name" value="GAMMA-GLUTAMYLPUTRESCINE SYNTHETASE"/>
    <property type="match status" value="1"/>
</dbReference>
<proteinExistence type="inferred from homology"/>
<dbReference type="PROSITE" id="PS51987">
    <property type="entry name" value="GS_CATALYTIC"/>
    <property type="match status" value="1"/>
</dbReference>
<dbReference type="InterPro" id="IPR008146">
    <property type="entry name" value="Gln_synth_cat_dom"/>
</dbReference>
<feature type="domain" description="GS beta-grasp" evidence="7">
    <location>
        <begin position="32"/>
        <end position="133"/>
    </location>
</feature>
<dbReference type="SMART" id="SM01230">
    <property type="entry name" value="Gln-synt_C"/>
    <property type="match status" value="1"/>
</dbReference>
<dbReference type="EMBL" id="CP104874">
    <property type="protein sequence ID" value="WWF06804.1"/>
    <property type="molecule type" value="Genomic_DNA"/>
</dbReference>
<dbReference type="InterPro" id="IPR008147">
    <property type="entry name" value="Gln_synt_N"/>
</dbReference>
<evidence type="ECO:0000313" key="10">
    <source>
        <dbReference type="Proteomes" id="UP001381003"/>
    </source>
</evidence>
<evidence type="ECO:0000256" key="4">
    <source>
        <dbReference type="ARBA" id="ARBA00022840"/>
    </source>
</evidence>
<accession>A0ABZ2FJ76</accession>
<comment type="similarity">
    <text evidence="1 5 6">Belongs to the glutamine synthetase family.</text>
</comment>
<feature type="domain" description="GS catalytic" evidence="8">
    <location>
        <begin position="140"/>
        <end position="496"/>
    </location>
</feature>
<dbReference type="SUPFAM" id="SSF54368">
    <property type="entry name" value="Glutamine synthetase, N-terminal domain"/>
    <property type="match status" value="1"/>
</dbReference>
<keyword evidence="2" id="KW-0436">Ligase</keyword>
<evidence type="ECO:0000256" key="5">
    <source>
        <dbReference type="PROSITE-ProRule" id="PRU01330"/>
    </source>
</evidence>
<dbReference type="InterPro" id="IPR014746">
    <property type="entry name" value="Gln_synth/guanido_kin_cat_dom"/>
</dbReference>
<dbReference type="RefSeq" id="WP_338539225.1">
    <property type="nucleotide sequence ID" value="NZ_CP104874.1"/>
</dbReference>
<dbReference type="InterPro" id="IPR036651">
    <property type="entry name" value="Gln_synt_N_sf"/>
</dbReference>
<name>A0ABZ2FJ76_9MICO</name>
<dbReference type="Pfam" id="PF00120">
    <property type="entry name" value="Gln-synt_C"/>
    <property type="match status" value="1"/>
</dbReference>